<evidence type="ECO:0000313" key="3">
    <source>
        <dbReference type="Proteomes" id="UP000284706"/>
    </source>
</evidence>
<dbReference type="PANTHER" id="PTHR48125:SF12">
    <property type="entry name" value="AT HOOK TRANSCRIPTION FACTOR FAMILY-RELATED"/>
    <property type="match status" value="1"/>
</dbReference>
<feature type="compositionally biased region" description="Polar residues" evidence="1">
    <location>
        <begin position="560"/>
        <end position="569"/>
    </location>
</feature>
<feature type="compositionally biased region" description="Polar residues" evidence="1">
    <location>
        <begin position="455"/>
        <end position="479"/>
    </location>
</feature>
<sequence length="1609" mass="173434">MHRFRKWSDAKRNQLPGAVQDQNLETPSALPELPPTNDFRTSVILPDLSRRFSLLRSSTGDPVPIEHLRSRLADQRARGDQNHITEEEEDMLLETLGRLRSRTGPSPSTSQEQVVEGEDGSRNSVRASATSQATSSPSARSTKRYSNNLFGSGRLRAEHNYLRSVASTKGSSGSTRTVSLTPTEASVATTREFSSPSLRPVTPESSNPPSSVPSSPNEKDIAQPAPVIPSAPLGDNHTQLVSVAEHRLQKSLPPAVLKRASLALEQAIKEIEDEVEDEILLPRSAPVQRGSLDQPSPEVRSSDIPSLPSAFEPGMAISIDQTIHDEFSERRQSPIPTRTVPGYVPGMPRPMTPRHFEFDEQRSHSTTPRAQSPLYEPPASPSPNSSSGNKTRRESISSSTRPSPISSVNTGSLFLQRSTNGRYTSDDGFRAGDSGDFDNSLSSILARRRPASPLSGPSYQPMAVNNANRPPSRPTTPSNVIWAPNPNHRNNSSGHSRNNSWTTTLEGGVLSNSDYHSPIGGHNRIPSRSLKSPALPDSPTLDVSQGASFSFASAGSPSSNDQTAESSEQPHAYIPAVELGSPLLPPRSATPTQAAQRSPISPTFPSFELSPKNGSRRSSRQNPPSSPFNITPFPPLGLGQRANSSRSSLNSAGSSFHSWDEPDKVLSLFSDSKEPQPAWHDFDRSQTSSVTPGDSADDEEWDPEEIIQRYAGLKKTDIAVVHEKLVNAAFAKMANTDPRDRAPSALRRRRPSTSQSNYRVRTLPGVTSKMLLMPYMQVASPPPQTQPVAPSPYIVDDQYSKASALLNSVVDSIKEQPTALNTATIVAASSSDDKEVSPTTRRNRDLAHVLFGTEDENKEENPEEDTKHVPQSVITTLDTPAMTIPTTPVIPPPSSSAPTTPSLIADSPSSPSVTSPYLLLRNPSTPRIPQTPKEQAELAREVQQKTEAAMLALKKDPSRTNLGDSLKHTTSVRRRVDPSQISTPTLVSTTASVETTPIRTPSLSSNNNNSGSKLGSRFKKLRGSLRAKNLVSSGEETVTPESIKSPPASQTAYYDPAKLNPPGAPKLSSATDLGRFKVPIPSPPASAGPGLKGFMARFRNKQRLSEMPITGEHSLPRATSPLSSPVSPLTPRRAEPPTPKSLASPTDRSQTLTPRPTSQQRPMYSRFPPANPPPPSEQPSPPSQAPPTGTLDPSQSAAALEQLFRAANNLGLDENALNDLLARSGSTSSRNVAQKSPPVTIPAPNSWKASDNVQQVSYVASSGSDQTATPTTYVKSSQEQNLKPSLSDSRPVTPDDNVTRKPSTRKPDHLRRPKEGQTDNAANAIVRRTIIYASDNLSSADLSSLAQRKNSTRRKRVSAQSISNRSVHDRVPTPPPPKSPTAKRFSADGLPPMPQLPNFLGQADRLLNVPSTSAVGPMEKSNSTYDSLYDMYAGESRAASADPNAPAEQHMASSEPGPALEVIELANGETIWNIVNGLRDADDESIYSGRTSFASEYSSREPGNDGLQSFLKEHTRSGSKGSVSSFASKKKTQQGKVRPETKIFYSSSAQIGRLIESLSQGADAGSFNILPNVPNRGPGHSATSSVSTNDINWTVEERLERMLGQMNAS</sequence>
<feature type="region of interest" description="Disordered" evidence="1">
    <location>
        <begin position="1340"/>
        <end position="1399"/>
    </location>
</feature>
<feature type="compositionally biased region" description="Polar residues" evidence="1">
    <location>
        <begin position="103"/>
        <end position="113"/>
    </location>
</feature>
<proteinExistence type="predicted"/>
<feature type="region of interest" description="Disordered" evidence="1">
    <location>
        <begin position="889"/>
        <end position="913"/>
    </location>
</feature>
<reference evidence="2 3" key="1">
    <citation type="journal article" date="2018" name="Evol. Lett.">
        <title>Horizontal gene cluster transfer increased hallucinogenic mushroom diversity.</title>
        <authorList>
            <person name="Reynolds H.T."/>
            <person name="Vijayakumar V."/>
            <person name="Gluck-Thaler E."/>
            <person name="Korotkin H.B."/>
            <person name="Matheny P.B."/>
            <person name="Slot J.C."/>
        </authorList>
    </citation>
    <scope>NUCLEOTIDE SEQUENCE [LARGE SCALE GENOMIC DNA]</scope>
    <source>
        <strain evidence="2 3">SRW20</strain>
    </source>
</reference>
<feature type="compositionally biased region" description="Basic residues" evidence="1">
    <location>
        <begin position="1302"/>
        <end position="1312"/>
    </location>
</feature>
<feature type="region of interest" description="Disordered" evidence="1">
    <location>
        <begin position="1111"/>
        <end position="1193"/>
    </location>
</feature>
<feature type="compositionally biased region" description="Polar residues" evidence="1">
    <location>
        <begin position="1141"/>
        <end position="1162"/>
    </location>
</feature>
<feature type="compositionally biased region" description="Low complexity" evidence="1">
    <location>
        <begin position="396"/>
        <end position="407"/>
    </location>
</feature>
<feature type="compositionally biased region" description="Low complexity" evidence="1">
    <location>
        <begin position="484"/>
        <end position="500"/>
    </location>
</feature>
<accession>A0A409W5U6</accession>
<feature type="compositionally biased region" description="Basic and acidic residues" evidence="1">
    <location>
        <begin position="1"/>
        <end position="12"/>
    </location>
</feature>
<feature type="region of interest" description="Disordered" evidence="1">
    <location>
        <begin position="166"/>
        <end position="234"/>
    </location>
</feature>
<feature type="region of interest" description="Disordered" evidence="1">
    <location>
        <begin position="99"/>
        <end position="147"/>
    </location>
</feature>
<feature type="region of interest" description="Disordered" evidence="1">
    <location>
        <begin position="986"/>
        <end position="1016"/>
    </location>
</feature>
<dbReference type="PANTHER" id="PTHR48125">
    <property type="entry name" value="LP07818P1"/>
    <property type="match status" value="1"/>
</dbReference>
<feature type="compositionally biased region" description="Low complexity" evidence="1">
    <location>
        <begin position="124"/>
        <end position="140"/>
    </location>
</feature>
<gene>
    <name evidence="2" type="ORF">CVT26_011730</name>
</gene>
<feature type="compositionally biased region" description="Low complexity" evidence="1">
    <location>
        <begin position="200"/>
        <end position="216"/>
    </location>
</feature>
<feature type="compositionally biased region" description="Low complexity" evidence="1">
    <location>
        <begin position="641"/>
        <end position="655"/>
    </location>
</feature>
<evidence type="ECO:0000313" key="2">
    <source>
        <dbReference type="EMBL" id="PPQ73899.1"/>
    </source>
</evidence>
<feature type="region of interest" description="Disordered" evidence="1">
    <location>
        <begin position="1566"/>
        <end position="1589"/>
    </location>
</feature>
<dbReference type="Proteomes" id="UP000284706">
    <property type="component" value="Unassembled WGS sequence"/>
</dbReference>
<feature type="region of interest" description="Disordered" evidence="1">
    <location>
        <begin position="736"/>
        <end position="756"/>
    </location>
</feature>
<feature type="region of interest" description="Disordered" evidence="1">
    <location>
        <begin position="449"/>
        <end position="657"/>
    </location>
</feature>
<feature type="compositionally biased region" description="Polar residues" evidence="1">
    <location>
        <begin position="166"/>
        <end position="197"/>
    </location>
</feature>
<feature type="compositionally biased region" description="Polar residues" evidence="1">
    <location>
        <begin position="1031"/>
        <end position="1052"/>
    </location>
</feature>
<feature type="compositionally biased region" description="Basic and acidic residues" evidence="1">
    <location>
        <begin position="354"/>
        <end position="363"/>
    </location>
</feature>
<feature type="compositionally biased region" description="Polar residues" evidence="1">
    <location>
        <begin position="1260"/>
        <end position="1290"/>
    </location>
</feature>
<feature type="compositionally biased region" description="Low complexity" evidence="1">
    <location>
        <begin position="544"/>
        <end position="559"/>
    </location>
</feature>
<dbReference type="InParanoid" id="A0A409W5U6"/>
<feature type="compositionally biased region" description="Pro residues" evidence="1">
    <location>
        <begin position="1169"/>
        <end position="1185"/>
    </location>
</feature>
<feature type="compositionally biased region" description="Polar residues" evidence="1">
    <location>
        <begin position="408"/>
        <end position="419"/>
    </location>
</feature>
<dbReference type="OrthoDB" id="3259825at2759"/>
<evidence type="ECO:0000256" key="1">
    <source>
        <dbReference type="SAM" id="MobiDB-lite"/>
    </source>
</evidence>
<keyword evidence="3" id="KW-1185">Reference proteome</keyword>
<feature type="region of interest" description="Disordered" evidence="1">
    <location>
        <begin position="1031"/>
        <end position="1092"/>
    </location>
</feature>
<organism evidence="2 3">
    <name type="scientific">Gymnopilus dilepis</name>
    <dbReference type="NCBI Taxonomy" id="231916"/>
    <lineage>
        <taxon>Eukaryota</taxon>
        <taxon>Fungi</taxon>
        <taxon>Dikarya</taxon>
        <taxon>Basidiomycota</taxon>
        <taxon>Agaricomycotina</taxon>
        <taxon>Agaricomycetes</taxon>
        <taxon>Agaricomycetidae</taxon>
        <taxon>Agaricales</taxon>
        <taxon>Agaricineae</taxon>
        <taxon>Hymenogastraceae</taxon>
        <taxon>Gymnopilus</taxon>
    </lineage>
</organism>
<feature type="region of interest" description="Disordered" evidence="1">
    <location>
        <begin position="1493"/>
        <end position="1541"/>
    </location>
</feature>
<feature type="region of interest" description="Disordered" evidence="1">
    <location>
        <begin position="1226"/>
        <end position="1248"/>
    </location>
</feature>
<feature type="region of interest" description="Disordered" evidence="1">
    <location>
        <begin position="1"/>
        <end position="40"/>
    </location>
</feature>
<feature type="compositionally biased region" description="Low complexity" evidence="1">
    <location>
        <begin position="1518"/>
        <end position="1527"/>
    </location>
</feature>
<feature type="compositionally biased region" description="Polar residues" evidence="1">
    <location>
        <begin position="589"/>
        <end position="604"/>
    </location>
</feature>
<name>A0A409W5U6_9AGAR</name>
<feature type="region of interest" description="Disordered" evidence="1">
    <location>
        <begin position="286"/>
        <end position="311"/>
    </location>
</feature>
<feature type="compositionally biased region" description="Low complexity" evidence="1">
    <location>
        <begin position="1119"/>
        <end position="1131"/>
    </location>
</feature>
<feature type="compositionally biased region" description="Low complexity" evidence="1">
    <location>
        <begin position="1002"/>
        <end position="1015"/>
    </location>
</feature>
<dbReference type="STRING" id="231916.A0A409W5U6"/>
<feature type="region of interest" description="Disordered" evidence="1">
    <location>
        <begin position="327"/>
        <end position="419"/>
    </location>
</feature>
<dbReference type="EMBL" id="NHYE01005377">
    <property type="protein sequence ID" value="PPQ73899.1"/>
    <property type="molecule type" value="Genomic_DNA"/>
</dbReference>
<feature type="region of interest" description="Disordered" evidence="1">
    <location>
        <begin position="673"/>
        <end position="701"/>
    </location>
</feature>
<comment type="caution">
    <text evidence="2">The sequence shown here is derived from an EMBL/GenBank/DDBJ whole genome shotgun (WGS) entry which is preliminary data.</text>
</comment>
<feature type="compositionally biased region" description="Polar residues" evidence="1">
    <location>
        <begin position="501"/>
        <end position="515"/>
    </location>
</feature>
<feature type="region of interest" description="Disordered" evidence="1">
    <location>
        <begin position="1260"/>
        <end position="1322"/>
    </location>
</feature>
<protein>
    <submittedName>
        <fullName evidence="2">Uncharacterized protein</fullName>
    </submittedName>
</protein>
<feature type="compositionally biased region" description="Polar residues" evidence="1">
    <location>
        <begin position="986"/>
        <end position="1001"/>
    </location>
</feature>